<reference evidence="1" key="1">
    <citation type="submission" date="2018-02" db="EMBL/GenBank/DDBJ databases">
        <title>Rhizophora mucronata_Transcriptome.</title>
        <authorList>
            <person name="Meera S.P."/>
            <person name="Sreeshan A."/>
            <person name="Augustine A."/>
        </authorList>
    </citation>
    <scope>NUCLEOTIDE SEQUENCE</scope>
    <source>
        <tissue evidence="1">Leaf</tissue>
    </source>
</reference>
<sequence length="53" mass="6090">MVKMLTPLPQQKVCLIEPSATNFTKVYLIWSLLPWNAIGPQCKTNRNINNFLT</sequence>
<dbReference type="EMBL" id="GGEC01000304">
    <property type="protein sequence ID" value="MBW80787.1"/>
    <property type="molecule type" value="Transcribed_RNA"/>
</dbReference>
<accession>A0A2P2IHZ7</accession>
<protein>
    <submittedName>
        <fullName evidence="1">Uncharacterized protein</fullName>
    </submittedName>
</protein>
<evidence type="ECO:0000313" key="1">
    <source>
        <dbReference type="EMBL" id="MBW80787.1"/>
    </source>
</evidence>
<organism evidence="1">
    <name type="scientific">Rhizophora mucronata</name>
    <name type="common">Asiatic mangrove</name>
    <dbReference type="NCBI Taxonomy" id="61149"/>
    <lineage>
        <taxon>Eukaryota</taxon>
        <taxon>Viridiplantae</taxon>
        <taxon>Streptophyta</taxon>
        <taxon>Embryophyta</taxon>
        <taxon>Tracheophyta</taxon>
        <taxon>Spermatophyta</taxon>
        <taxon>Magnoliopsida</taxon>
        <taxon>eudicotyledons</taxon>
        <taxon>Gunneridae</taxon>
        <taxon>Pentapetalae</taxon>
        <taxon>rosids</taxon>
        <taxon>fabids</taxon>
        <taxon>Malpighiales</taxon>
        <taxon>Rhizophoraceae</taxon>
        <taxon>Rhizophora</taxon>
    </lineage>
</organism>
<proteinExistence type="predicted"/>
<dbReference type="AlphaFoldDB" id="A0A2P2IHZ7"/>
<name>A0A2P2IHZ7_RHIMU</name>